<sequence>SESAPPTPIQDSCIEDAVRVSSLTPKASAGVASVMAKTRRVQPPDEVELVCSMVDEAVNPNDFPLNTISEEEEGLRTGMTISTDSDDDEEDEMPSRASVVVSPPCYGVLLGCGYTGQSSVVVSPTCYGVLLGCGYTGQSSAMVSPPCYGVLPFTTVPSSRDSFFPSHVRHTLRFIAQSPTAVLPSSEAQSASAPNDWQFNAFCIPRAAVDEHTKALPS</sequence>
<dbReference type="AlphaFoldDB" id="A0A7J6TEW7"/>
<keyword evidence="2" id="KW-1185">Reference proteome</keyword>
<proteinExistence type="predicted"/>
<protein>
    <submittedName>
        <fullName evidence="1">Mediator of DNA damage checkpoint protein 1</fullName>
    </submittedName>
</protein>
<gene>
    <name evidence="1" type="primary">MDC1_1</name>
    <name evidence="1" type="ORF">FOZ63_006032</name>
</gene>
<comment type="caution">
    <text evidence="1">The sequence shown here is derived from an EMBL/GenBank/DDBJ whole genome shotgun (WGS) entry which is preliminary data.</text>
</comment>
<name>A0A7J6TEW7_PEROL</name>
<feature type="non-terminal residue" evidence="1">
    <location>
        <position position="1"/>
    </location>
</feature>
<evidence type="ECO:0000313" key="2">
    <source>
        <dbReference type="Proteomes" id="UP000553632"/>
    </source>
</evidence>
<organism evidence="1 2">
    <name type="scientific">Perkinsus olseni</name>
    <name type="common">Perkinsus atlanticus</name>
    <dbReference type="NCBI Taxonomy" id="32597"/>
    <lineage>
        <taxon>Eukaryota</taxon>
        <taxon>Sar</taxon>
        <taxon>Alveolata</taxon>
        <taxon>Perkinsozoa</taxon>
        <taxon>Perkinsea</taxon>
        <taxon>Perkinsida</taxon>
        <taxon>Perkinsidae</taxon>
        <taxon>Perkinsus</taxon>
    </lineage>
</organism>
<evidence type="ECO:0000313" key="1">
    <source>
        <dbReference type="EMBL" id="KAF4743819.1"/>
    </source>
</evidence>
<dbReference type="Proteomes" id="UP000553632">
    <property type="component" value="Unassembled WGS sequence"/>
</dbReference>
<reference evidence="1 2" key="1">
    <citation type="submission" date="2020-04" db="EMBL/GenBank/DDBJ databases">
        <title>Perkinsus olseni comparative genomics.</title>
        <authorList>
            <person name="Bogema D.R."/>
        </authorList>
    </citation>
    <scope>NUCLEOTIDE SEQUENCE [LARGE SCALE GENOMIC DNA]</scope>
    <source>
        <strain evidence="1 2">ATCC PRA-207</strain>
    </source>
</reference>
<accession>A0A7J6TEW7</accession>
<dbReference type="EMBL" id="JABANO010011225">
    <property type="protein sequence ID" value="KAF4743819.1"/>
    <property type="molecule type" value="Genomic_DNA"/>
</dbReference>